<dbReference type="SMART" id="SM00392">
    <property type="entry name" value="PROF"/>
    <property type="match status" value="1"/>
</dbReference>
<dbReference type="PANTHER" id="PTHR11604:SF6">
    <property type="entry name" value="PROFILIN-1"/>
    <property type="match status" value="1"/>
</dbReference>
<dbReference type="Proteomes" id="UP000887578">
    <property type="component" value="Unplaced"/>
</dbReference>
<evidence type="ECO:0000256" key="1">
    <source>
        <dbReference type="ARBA" id="ARBA00010058"/>
    </source>
</evidence>
<evidence type="ECO:0000256" key="2">
    <source>
        <dbReference type="RuleBase" id="RU003909"/>
    </source>
</evidence>
<dbReference type="WBParaSite" id="PDA_v2.g15945.t1">
    <property type="protein sequence ID" value="PDA_v2.g15945.t1"/>
    <property type="gene ID" value="PDA_v2.g15945"/>
</dbReference>
<dbReference type="PANTHER" id="PTHR11604">
    <property type="entry name" value="PROFILIN"/>
    <property type="match status" value="1"/>
</dbReference>
<dbReference type="InterPro" id="IPR005455">
    <property type="entry name" value="PFN_euk"/>
</dbReference>
<keyword evidence="3" id="KW-1185">Reference proteome</keyword>
<dbReference type="Gene3D" id="3.30.450.30">
    <property type="entry name" value="Dynein light chain 2a, cytoplasmic"/>
    <property type="match status" value="1"/>
</dbReference>
<dbReference type="AlphaFoldDB" id="A0A914PJK5"/>
<protein>
    <recommendedName>
        <fullName evidence="2">Profilin</fullName>
    </recommendedName>
</protein>
<reference evidence="4" key="1">
    <citation type="submission" date="2022-11" db="UniProtKB">
        <authorList>
            <consortium name="WormBaseParasite"/>
        </authorList>
    </citation>
    <scope>IDENTIFICATION</scope>
</reference>
<dbReference type="InterPro" id="IPR048278">
    <property type="entry name" value="PFN"/>
</dbReference>
<accession>A0A914PJK5</accession>
<proteinExistence type="inferred from homology"/>
<organism evidence="3 4">
    <name type="scientific">Panagrolaimus davidi</name>
    <dbReference type="NCBI Taxonomy" id="227884"/>
    <lineage>
        <taxon>Eukaryota</taxon>
        <taxon>Metazoa</taxon>
        <taxon>Ecdysozoa</taxon>
        <taxon>Nematoda</taxon>
        <taxon>Chromadorea</taxon>
        <taxon>Rhabditida</taxon>
        <taxon>Tylenchina</taxon>
        <taxon>Panagrolaimomorpha</taxon>
        <taxon>Panagrolaimoidea</taxon>
        <taxon>Panagrolaimidae</taxon>
        <taxon>Panagrolaimus</taxon>
    </lineage>
</organism>
<dbReference type="InterPro" id="IPR036140">
    <property type="entry name" value="PFN_sf"/>
</dbReference>
<dbReference type="SUPFAM" id="SSF55770">
    <property type="entry name" value="Profilin (actin-binding protein)"/>
    <property type="match status" value="1"/>
</dbReference>
<comment type="similarity">
    <text evidence="1 2">Belongs to the profilin family.</text>
</comment>
<evidence type="ECO:0000313" key="4">
    <source>
        <dbReference type="WBParaSite" id="PDA_v2.g15945.t1"/>
    </source>
</evidence>
<dbReference type="Pfam" id="PF00235">
    <property type="entry name" value="Profilin"/>
    <property type="match status" value="1"/>
</dbReference>
<keyword evidence="2" id="KW-0009">Actin-binding</keyword>
<sequence length="432" mass="48564">MDAQAIRERLEKLTYRQLQQEAKKNGVKAKGTWEILLKNIIEKLALEPFDSSSENADSNMNNNGLPENEQVNSTAIVAADSTIQVLDKADDETTMASTSAAMNESVSPENEEVDATLSKRIFHRRESLPTFLSINPTTIAASAYAEGKPRRNSIDVGRSQKSLQIKKYSTKSNDFLNTAFINDKENDKLEYYDIIVEEEDENELSDVFEVEEKRYERVLYLPKAVEDSDIDYKKKYQQLYQKYQKREERIADVIKLIMEGKSRDDVLQRLRGILTHQKPVSSVKKVAVEDTVNVSQIELSLIAGWQAYITNLLDNSEGIKRAAIVGTDGAVWAKSEGENEFRATEAELRSFVNNFNNLNDVHAKGADLEGVHYIVPLTDENLIIGEKDKSGFFAVKTNITVIIAVFEGETSDCTEALTNVVTLATHLSQNGY</sequence>
<dbReference type="CDD" id="cd00148">
    <property type="entry name" value="PROF"/>
    <property type="match status" value="1"/>
</dbReference>
<dbReference type="GO" id="GO:0003785">
    <property type="term" value="F:actin monomer binding"/>
    <property type="evidence" value="ECO:0007669"/>
    <property type="project" value="TreeGrafter"/>
</dbReference>
<name>A0A914PJK5_9BILA</name>
<dbReference type="GO" id="GO:0005938">
    <property type="term" value="C:cell cortex"/>
    <property type="evidence" value="ECO:0007669"/>
    <property type="project" value="TreeGrafter"/>
</dbReference>
<evidence type="ECO:0000313" key="3">
    <source>
        <dbReference type="Proteomes" id="UP000887578"/>
    </source>
</evidence>